<proteinExistence type="predicted"/>
<dbReference type="OrthoDB" id="5177743at2"/>
<reference evidence="4 5" key="1">
    <citation type="submission" date="2016-11" db="EMBL/GenBank/DDBJ databases">
        <authorList>
            <person name="Jaros S."/>
            <person name="Januszkiewicz K."/>
            <person name="Wedrychowicz H."/>
        </authorList>
    </citation>
    <scope>NUCLEOTIDE SEQUENCE [LARGE SCALE GENOMIC DNA]</scope>
    <source>
        <strain evidence="4 5">DSM 43832</strain>
    </source>
</reference>
<protein>
    <submittedName>
        <fullName evidence="4">Transcriptional regulator, TetR family</fullName>
    </submittedName>
</protein>
<dbReference type="EMBL" id="FRAP01000021">
    <property type="protein sequence ID" value="SHL21424.1"/>
    <property type="molecule type" value="Genomic_DNA"/>
</dbReference>
<dbReference type="Proteomes" id="UP000184363">
    <property type="component" value="Unassembled WGS sequence"/>
</dbReference>
<dbReference type="InterPro" id="IPR009057">
    <property type="entry name" value="Homeodomain-like_sf"/>
</dbReference>
<dbReference type="SUPFAM" id="SSF46689">
    <property type="entry name" value="Homeodomain-like"/>
    <property type="match status" value="1"/>
</dbReference>
<keyword evidence="1 2" id="KW-0238">DNA-binding</keyword>
<gene>
    <name evidence="4" type="ORF">SAMN05443637_12152</name>
</gene>
<sequence>MTATPQAPSARRTELLELAYEYVLRNGISGLSLRPLAEAIGSSPRVLLFLFGSKDGLVQALLERAREEERVLVEQVRSGSGGVVEAAERIWAWLAAPEHRAILRLWVEGFGRSLVEPEGPWAGFAERSVTDWLEILASAGADAETASAALAVLRGGMLDLLATGDTERITAAVHRALAALR</sequence>
<evidence type="ECO:0000256" key="1">
    <source>
        <dbReference type="ARBA" id="ARBA00023125"/>
    </source>
</evidence>
<name>A0A1M6YSY6_PSETH</name>
<dbReference type="RefSeq" id="WP_073459566.1">
    <property type="nucleotide sequence ID" value="NZ_CALGVN010000008.1"/>
</dbReference>
<feature type="DNA-binding region" description="H-T-H motif" evidence="2">
    <location>
        <begin position="32"/>
        <end position="51"/>
    </location>
</feature>
<dbReference type="Gene3D" id="1.10.357.10">
    <property type="entry name" value="Tetracycline Repressor, domain 2"/>
    <property type="match status" value="1"/>
</dbReference>
<evidence type="ECO:0000259" key="3">
    <source>
        <dbReference type="PROSITE" id="PS50977"/>
    </source>
</evidence>
<feature type="domain" description="HTH tetR-type" evidence="3">
    <location>
        <begin position="9"/>
        <end position="69"/>
    </location>
</feature>
<accession>A0A1M6YSY6</accession>
<dbReference type="STRING" id="1848.SAMN05443637_12152"/>
<evidence type="ECO:0000313" key="5">
    <source>
        <dbReference type="Proteomes" id="UP000184363"/>
    </source>
</evidence>
<dbReference type="AlphaFoldDB" id="A0A1M6YSY6"/>
<organism evidence="4 5">
    <name type="scientific">Pseudonocardia thermophila</name>
    <dbReference type="NCBI Taxonomy" id="1848"/>
    <lineage>
        <taxon>Bacteria</taxon>
        <taxon>Bacillati</taxon>
        <taxon>Actinomycetota</taxon>
        <taxon>Actinomycetes</taxon>
        <taxon>Pseudonocardiales</taxon>
        <taxon>Pseudonocardiaceae</taxon>
        <taxon>Pseudonocardia</taxon>
    </lineage>
</organism>
<dbReference type="InterPro" id="IPR001647">
    <property type="entry name" value="HTH_TetR"/>
</dbReference>
<evidence type="ECO:0000313" key="4">
    <source>
        <dbReference type="EMBL" id="SHL21424.1"/>
    </source>
</evidence>
<evidence type="ECO:0000256" key="2">
    <source>
        <dbReference type="PROSITE-ProRule" id="PRU00335"/>
    </source>
</evidence>
<dbReference type="PROSITE" id="PS50977">
    <property type="entry name" value="HTH_TETR_2"/>
    <property type="match status" value="1"/>
</dbReference>
<dbReference type="GO" id="GO:0003677">
    <property type="term" value="F:DNA binding"/>
    <property type="evidence" value="ECO:0007669"/>
    <property type="project" value="UniProtKB-UniRule"/>
</dbReference>
<keyword evidence="5" id="KW-1185">Reference proteome</keyword>